<comment type="caution">
    <text evidence="1">The sequence shown here is derived from an EMBL/GenBank/DDBJ whole genome shotgun (WGS) entry which is preliminary data.</text>
</comment>
<evidence type="ECO:0000313" key="1">
    <source>
        <dbReference type="EMBL" id="KJY00272.1"/>
    </source>
</evidence>
<name>A0A0F4GS75_9PEZI</name>
<proteinExistence type="predicted"/>
<dbReference type="AlphaFoldDB" id="A0A0F4GS75"/>
<protein>
    <submittedName>
        <fullName evidence="1">Uncharacterized protein</fullName>
    </submittedName>
</protein>
<reference evidence="1 2" key="1">
    <citation type="submission" date="2015-03" db="EMBL/GenBank/DDBJ databases">
        <title>RNA-seq based gene annotation and comparative genomics of four Zymoseptoria species reveal species-specific pathogenicity related genes and transposable element activity.</title>
        <authorList>
            <person name="Grandaubert J."/>
            <person name="Bhattacharyya A."/>
            <person name="Stukenbrock E.H."/>
        </authorList>
    </citation>
    <scope>NUCLEOTIDE SEQUENCE [LARGE SCALE GENOMIC DNA]</scope>
    <source>
        <strain evidence="1 2">Zb18110</strain>
    </source>
</reference>
<dbReference type="EMBL" id="LAFY01000329">
    <property type="protein sequence ID" value="KJY00272.1"/>
    <property type="molecule type" value="Genomic_DNA"/>
</dbReference>
<sequence length="205" mass="23094">MADQTAQALDSTIEAASAFENMRLEERDNNQTHKPDSTAVAMAIKKDCFCFADLPAEMPVDIYRYFTPQSLIVKHEYPEPVMRASICMPPIAQLDKRTRKEAVDVVHRKSRLCMRPRSGYVLPHIPRAIVRAMPIFAQSVTLLHVTVNLKTPELSPATIGCGSDRASEARFVFSMRGKDIRVEASMMDPQTEVARLELSVWMQAK</sequence>
<organism evidence="1 2">
    <name type="scientific">Zymoseptoria brevis</name>
    <dbReference type="NCBI Taxonomy" id="1047168"/>
    <lineage>
        <taxon>Eukaryota</taxon>
        <taxon>Fungi</taxon>
        <taxon>Dikarya</taxon>
        <taxon>Ascomycota</taxon>
        <taxon>Pezizomycotina</taxon>
        <taxon>Dothideomycetes</taxon>
        <taxon>Dothideomycetidae</taxon>
        <taxon>Mycosphaerellales</taxon>
        <taxon>Mycosphaerellaceae</taxon>
        <taxon>Zymoseptoria</taxon>
    </lineage>
</organism>
<dbReference type="Proteomes" id="UP000033647">
    <property type="component" value="Unassembled WGS sequence"/>
</dbReference>
<accession>A0A0F4GS75</accession>
<evidence type="ECO:0000313" key="2">
    <source>
        <dbReference type="Proteomes" id="UP000033647"/>
    </source>
</evidence>
<gene>
    <name evidence="1" type="ORF">TI39_contig337g00018</name>
</gene>
<keyword evidence="2" id="KW-1185">Reference proteome</keyword>